<evidence type="ECO:0000256" key="6">
    <source>
        <dbReference type="SAM" id="Phobius"/>
    </source>
</evidence>
<dbReference type="NCBIfam" id="TIGR00765">
    <property type="entry name" value="yihY_not_rbn"/>
    <property type="match status" value="1"/>
</dbReference>
<comment type="subcellular location">
    <subcellularLocation>
        <location evidence="1">Cell membrane</location>
        <topology evidence="1">Multi-pass membrane protein</topology>
    </subcellularLocation>
</comment>
<evidence type="ECO:0000313" key="8">
    <source>
        <dbReference type="Proteomes" id="UP001208567"/>
    </source>
</evidence>
<evidence type="ECO:0000256" key="4">
    <source>
        <dbReference type="ARBA" id="ARBA00022989"/>
    </source>
</evidence>
<proteinExistence type="predicted"/>
<feature type="transmembrane region" description="Helical" evidence="6">
    <location>
        <begin position="202"/>
        <end position="223"/>
    </location>
</feature>
<dbReference type="PIRSF" id="PIRSF035875">
    <property type="entry name" value="RNase_BN"/>
    <property type="match status" value="1"/>
</dbReference>
<keyword evidence="8" id="KW-1185">Reference proteome</keyword>
<feature type="transmembrane region" description="Helical" evidence="6">
    <location>
        <begin position="20"/>
        <end position="45"/>
    </location>
</feature>
<evidence type="ECO:0000256" key="5">
    <source>
        <dbReference type="ARBA" id="ARBA00023136"/>
    </source>
</evidence>
<feature type="transmembrane region" description="Helical" evidence="6">
    <location>
        <begin position="84"/>
        <end position="104"/>
    </location>
</feature>
<keyword evidence="2" id="KW-1003">Cell membrane</keyword>
<dbReference type="PANTHER" id="PTHR30213">
    <property type="entry name" value="INNER MEMBRANE PROTEIN YHJD"/>
    <property type="match status" value="1"/>
</dbReference>
<evidence type="ECO:0000313" key="7">
    <source>
        <dbReference type="EMBL" id="GLC28935.1"/>
    </source>
</evidence>
<dbReference type="InterPro" id="IPR017039">
    <property type="entry name" value="Virul_fac_BrkB"/>
</dbReference>
<name>A0ABQ5N144_9CLOT</name>
<organism evidence="7 8">
    <name type="scientific">Clostridium omnivorum</name>
    <dbReference type="NCBI Taxonomy" id="1604902"/>
    <lineage>
        <taxon>Bacteria</taxon>
        <taxon>Bacillati</taxon>
        <taxon>Bacillota</taxon>
        <taxon>Clostridia</taxon>
        <taxon>Eubacteriales</taxon>
        <taxon>Clostridiaceae</taxon>
        <taxon>Clostridium</taxon>
    </lineage>
</organism>
<dbReference type="Pfam" id="PF03631">
    <property type="entry name" value="Virul_fac_BrkB"/>
    <property type="match status" value="1"/>
</dbReference>
<evidence type="ECO:0000256" key="2">
    <source>
        <dbReference type="ARBA" id="ARBA00022475"/>
    </source>
</evidence>
<feature type="transmembrane region" description="Helical" evidence="6">
    <location>
        <begin position="229"/>
        <end position="255"/>
    </location>
</feature>
<evidence type="ECO:0000256" key="1">
    <source>
        <dbReference type="ARBA" id="ARBA00004651"/>
    </source>
</evidence>
<keyword evidence="5 6" id="KW-0472">Membrane</keyword>
<evidence type="ECO:0008006" key="9">
    <source>
        <dbReference type="Google" id="ProtNLM"/>
    </source>
</evidence>
<sequence>MKNLILDLIQRFNKDDVPALAYQLAYKLVLSFFPFIIFLMTIIGYTSLNKLEILIGLSNLIPQEIYNLIKYTVIELNNAKSGSILSLSLIFTLWSASSGFNGVIKGINKAYGVKESRSYIKVRVISLLCTLGMVFVIIIMGILLVLGNVIWRALTYNFSILAKLTSLWLLLRYTIVVFTAIFIFTALYTYAPSKRLNFWEAIPGSLFSTLGLASVSIAFSFYVNNFGRYSVVYGSIGAVLILLLWLFFVSNIIILGGELNASLVSLHTVTKGNDLNL</sequence>
<comment type="caution">
    <text evidence="7">The sequence shown here is derived from an EMBL/GenBank/DDBJ whole genome shotgun (WGS) entry which is preliminary data.</text>
</comment>
<dbReference type="PANTHER" id="PTHR30213:SF0">
    <property type="entry name" value="UPF0761 MEMBRANE PROTEIN YIHY"/>
    <property type="match status" value="1"/>
</dbReference>
<evidence type="ECO:0000256" key="3">
    <source>
        <dbReference type="ARBA" id="ARBA00022692"/>
    </source>
</evidence>
<feature type="transmembrane region" description="Helical" evidence="6">
    <location>
        <begin position="170"/>
        <end position="190"/>
    </location>
</feature>
<gene>
    <name evidence="7" type="ORF">bsdE14_03450</name>
</gene>
<dbReference type="Proteomes" id="UP001208567">
    <property type="component" value="Unassembled WGS sequence"/>
</dbReference>
<keyword evidence="4 6" id="KW-1133">Transmembrane helix</keyword>
<dbReference type="EMBL" id="BRXR01000001">
    <property type="protein sequence ID" value="GLC28935.1"/>
    <property type="molecule type" value="Genomic_DNA"/>
</dbReference>
<feature type="transmembrane region" description="Helical" evidence="6">
    <location>
        <begin position="125"/>
        <end position="150"/>
    </location>
</feature>
<dbReference type="RefSeq" id="WP_264848208.1">
    <property type="nucleotide sequence ID" value="NZ_BRXR01000001.1"/>
</dbReference>
<keyword evidence="3 6" id="KW-0812">Transmembrane</keyword>
<reference evidence="7 8" key="1">
    <citation type="journal article" date="2024" name="Int. J. Syst. Evol. Microbiol.">
        <title>Clostridium omnivorum sp. nov., isolated from anoxic soil under the treatment of reductive soil disinfestation.</title>
        <authorList>
            <person name="Ueki A."/>
            <person name="Tonouchi A."/>
            <person name="Kaku N."/>
            <person name="Honma S."/>
            <person name="Ueki K."/>
        </authorList>
    </citation>
    <scope>NUCLEOTIDE SEQUENCE [LARGE SCALE GENOMIC DNA]</scope>
    <source>
        <strain evidence="7 8">E14</strain>
    </source>
</reference>
<accession>A0ABQ5N144</accession>
<protein>
    <recommendedName>
        <fullName evidence="9">YihY/virulence factor BrkB family protein</fullName>
    </recommendedName>
</protein>